<accession>A0A401LN16</accession>
<accession>A0A388SCM8</accession>
<dbReference type="Pfam" id="PF07702">
    <property type="entry name" value="UTRA"/>
    <property type="match status" value="1"/>
</dbReference>
<gene>
    <name evidence="5" type="ORF">MESMUL_13190</name>
</gene>
<evidence type="ECO:0000259" key="4">
    <source>
        <dbReference type="PROSITE" id="PS50949"/>
    </source>
</evidence>
<dbReference type="PANTHER" id="PTHR44846:SF17">
    <property type="entry name" value="GNTR-FAMILY TRANSCRIPTIONAL REGULATOR"/>
    <property type="match status" value="1"/>
</dbReference>
<dbReference type="InterPro" id="IPR028978">
    <property type="entry name" value="Chorismate_lyase_/UTRA_dom_sf"/>
</dbReference>
<dbReference type="Pfam" id="PF00392">
    <property type="entry name" value="GntR"/>
    <property type="match status" value="1"/>
</dbReference>
<dbReference type="PROSITE" id="PS50949">
    <property type="entry name" value="HTH_GNTR"/>
    <property type="match status" value="1"/>
</dbReference>
<proteinExistence type="predicted"/>
<dbReference type="InterPro" id="IPR036390">
    <property type="entry name" value="WH_DNA-bd_sf"/>
</dbReference>
<evidence type="ECO:0000256" key="2">
    <source>
        <dbReference type="ARBA" id="ARBA00023125"/>
    </source>
</evidence>
<protein>
    <submittedName>
        <fullName evidence="5">GntR family transcriptional regulator</fullName>
    </submittedName>
</protein>
<dbReference type="Gene3D" id="1.10.10.10">
    <property type="entry name" value="Winged helix-like DNA-binding domain superfamily/Winged helix DNA-binding domain"/>
    <property type="match status" value="1"/>
</dbReference>
<keyword evidence="6" id="KW-1185">Reference proteome</keyword>
<dbReference type="EMBL" id="BGZJ01000001">
    <property type="protein sequence ID" value="GBO93965.1"/>
    <property type="molecule type" value="Genomic_DNA"/>
</dbReference>
<dbReference type="InterPro" id="IPR011663">
    <property type="entry name" value="UTRA"/>
</dbReference>
<dbReference type="AlphaFoldDB" id="A0A388SCM8"/>
<dbReference type="SUPFAM" id="SSF46785">
    <property type="entry name" value="Winged helix' DNA-binding domain"/>
    <property type="match status" value="1"/>
</dbReference>
<evidence type="ECO:0000256" key="1">
    <source>
        <dbReference type="ARBA" id="ARBA00023015"/>
    </source>
</evidence>
<sequence length="246" mass="27117">MAKKELLWVQLARDLAYAIATGRYPVGTLLPKELDICRKTGLSRHTVRAALDHLQRTGLIKRTPHVGTEVVARGAARGFAYRLQSFSDVDMIGHSHAREVCQSIHVKVDKEKAQELGLPAGTSWVRLTNIRAGDKPEDPPVVCTQVFIPEVWEDVVAAAAREPETLIATLINRMHGVVCSEVKQDVSAVAMPVDQAAWLQCKPGVPALKIRRVYLDESGKPLEVSVSWHPGDRYSFSISLQQNAAD</sequence>
<dbReference type="Proteomes" id="UP000266091">
    <property type="component" value="Unassembled WGS sequence"/>
</dbReference>
<dbReference type="SMART" id="SM00345">
    <property type="entry name" value="HTH_GNTR"/>
    <property type="match status" value="1"/>
</dbReference>
<comment type="caution">
    <text evidence="5">The sequence shown here is derived from an EMBL/GenBank/DDBJ whole genome shotgun (WGS) entry which is preliminary data.</text>
</comment>
<dbReference type="Gene3D" id="3.40.1410.10">
    <property type="entry name" value="Chorismate lyase-like"/>
    <property type="match status" value="1"/>
</dbReference>
<dbReference type="GO" id="GO:0003677">
    <property type="term" value="F:DNA binding"/>
    <property type="evidence" value="ECO:0007669"/>
    <property type="project" value="UniProtKB-KW"/>
</dbReference>
<dbReference type="GO" id="GO:0045892">
    <property type="term" value="P:negative regulation of DNA-templated transcription"/>
    <property type="evidence" value="ECO:0007669"/>
    <property type="project" value="TreeGrafter"/>
</dbReference>
<dbReference type="InterPro" id="IPR000524">
    <property type="entry name" value="Tscrpt_reg_HTH_GntR"/>
</dbReference>
<keyword evidence="2" id="KW-0238">DNA-binding</keyword>
<evidence type="ECO:0000313" key="6">
    <source>
        <dbReference type="Proteomes" id="UP000266091"/>
    </source>
</evidence>
<dbReference type="InterPro" id="IPR036388">
    <property type="entry name" value="WH-like_DNA-bd_sf"/>
</dbReference>
<dbReference type="SMART" id="SM00866">
    <property type="entry name" value="UTRA"/>
    <property type="match status" value="1"/>
</dbReference>
<name>A0A388SCM8_9BURK</name>
<keyword evidence="1" id="KW-0805">Transcription regulation</keyword>
<dbReference type="RefSeq" id="WP_116270246.1">
    <property type="nucleotide sequence ID" value="NZ_BGZJ01000001.1"/>
</dbReference>
<evidence type="ECO:0000313" key="5">
    <source>
        <dbReference type="EMBL" id="GBO93965.1"/>
    </source>
</evidence>
<dbReference type="SUPFAM" id="SSF64288">
    <property type="entry name" value="Chorismate lyase-like"/>
    <property type="match status" value="1"/>
</dbReference>
<evidence type="ECO:0000256" key="3">
    <source>
        <dbReference type="ARBA" id="ARBA00023163"/>
    </source>
</evidence>
<dbReference type="GO" id="GO:0003700">
    <property type="term" value="F:DNA-binding transcription factor activity"/>
    <property type="evidence" value="ECO:0007669"/>
    <property type="project" value="InterPro"/>
</dbReference>
<dbReference type="PRINTS" id="PR00035">
    <property type="entry name" value="HTHGNTR"/>
</dbReference>
<dbReference type="CDD" id="cd07377">
    <property type="entry name" value="WHTH_GntR"/>
    <property type="match status" value="1"/>
</dbReference>
<dbReference type="InterPro" id="IPR050679">
    <property type="entry name" value="Bact_HTH_transcr_reg"/>
</dbReference>
<reference evidence="5 6" key="1">
    <citation type="journal article" date="2018" name="Int. J. Syst. Evol. Microbiol.">
        <title>Mesosutterella multiformis gen. nov., sp. nov., a member of the family Sutterellaceae and Sutterella megalosphaeroides sp. nov., isolated from human faeces.</title>
        <authorList>
            <person name="Sakamoto M."/>
            <person name="Ikeyama N."/>
            <person name="Kunihiro T."/>
            <person name="Iino T."/>
            <person name="Yuki M."/>
            <person name="Ohkuma M."/>
        </authorList>
    </citation>
    <scope>NUCLEOTIDE SEQUENCE [LARGE SCALE GENOMIC DNA]</scope>
    <source>
        <strain evidence="5 6">4NBBH2</strain>
    </source>
</reference>
<keyword evidence="3" id="KW-0804">Transcription</keyword>
<dbReference type="OrthoDB" id="7363114at2"/>
<dbReference type="PANTHER" id="PTHR44846">
    <property type="entry name" value="MANNOSYL-D-GLYCERATE TRANSPORT/METABOLISM SYSTEM REPRESSOR MNGR-RELATED"/>
    <property type="match status" value="1"/>
</dbReference>
<organism evidence="5 6">
    <name type="scientific">Mesosutterella multiformis</name>
    <dbReference type="NCBI Taxonomy" id="2259133"/>
    <lineage>
        <taxon>Bacteria</taxon>
        <taxon>Pseudomonadati</taxon>
        <taxon>Pseudomonadota</taxon>
        <taxon>Betaproteobacteria</taxon>
        <taxon>Burkholderiales</taxon>
        <taxon>Sutterellaceae</taxon>
        <taxon>Mesosutterella</taxon>
    </lineage>
</organism>
<feature type="domain" description="HTH gntR-type" evidence="4">
    <location>
        <begin position="5"/>
        <end position="73"/>
    </location>
</feature>